<feature type="transmembrane region" description="Helical" evidence="1">
    <location>
        <begin position="29"/>
        <end position="51"/>
    </location>
</feature>
<comment type="caution">
    <text evidence="2">The sequence shown here is derived from an EMBL/GenBank/DDBJ whole genome shotgun (WGS) entry which is preliminary data.</text>
</comment>
<dbReference type="EMBL" id="JAGGKC010000020">
    <property type="protein sequence ID" value="MBP1919890.1"/>
    <property type="molecule type" value="Genomic_DNA"/>
</dbReference>
<evidence type="ECO:0000313" key="2">
    <source>
        <dbReference type="EMBL" id="MBP1919890.1"/>
    </source>
</evidence>
<keyword evidence="1" id="KW-0812">Transmembrane</keyword>
<feature type="transmembrane region" description="Helical" evidence="1">
    <location>
        <begin position="208"/>
        <end position="227"/>
    </location>
</feature>
<dbReference type="InterPro" id="IPR010390">
    <property type="entry name" value="ABC-2_transporter-like"/>
</dbReference>
<gene>
    <name evidence="2" type="ORF">J2Z34_002386</name>
</gene>
<name>A0ABS4G5R0_9CLOT</name>
<feature type="transmembrane region" description="Helical" evidence="1">
    <location>
        <begin position="233"/>
        <end position="254"/>
    </location>
</feature>
<reference evidence="2 3" key="1">
    <citation type="submission" date="2021-03" db="EMBL/GenBank/DDBJ databases">
        <title>Genomic Encyclopedia of Type Strains, Phase IV (KMG-IV): sequencing the most valuable type-strain genomes for metagenomic binning, comparative biology and taxonomic classification.</title>
        <authorList>
            <person name="Goeker M."/>
        </authorList>
    </citation>
    <scope>NUCLEOTIDE SEQUENCE [LARGE SCALE GENOMIC DNA]</scope>
    <source>
        <strain evidence="2 3">DSM 6139</strain>
    </source>
</reference>
<organism evidence="2 3">
    <name type="scientific">Youngiibacter multivorans</name>
    <dbReference type="NCBI Taxonomy" id="937251"/>
    <lineage>
        <taxon>Bacteria</taxon>
        <taxon>Bacillati</taxon>
        <taxon>Bacillota</taxon>
        <taxon>Clostridia</taxon>
        <taxon>Eubacteriales</taxon>
        <taxon>Clostridiaceae</taxon>
        <taxon>Youngiibacter</taxon>
    </lineage>
</organism>
<evidence type="ECO:0000313" key="3">
    <source>
        <dbReference type="Proteomes" id="UP001519271"/>
    </source>
</evidence>
<dbReference type="PANTHER" id="PTHR36833:SF1">
    <property type="entry name" value="INTEGRAL MEMBRANE TRANSPORT PROTEIN"/>
    <property type="match status" value="1"/>
</dbReference>
<dbReference type="RefSeq" id="WP_209460071.1">
    <property type="nucleotide sequence ID" value="NZ_JAGGKC010000020.1"/>
</dbReference>
<keyword evidence="1" id="KW-1133">Transmembrane helix</keyword>
<keyword evidence="3" id="KW-1185">Reference proteome</keyword>
<protein>
    <submittedName>
        <fullName evidence="2">ABC-2 type transport system permease protein</fullName>
    </submittedName>
</protein>
<dbReference type="Proteomes" id="UP001519271">
    <property type="component" value="Unassembled WGS sequence"/>
</dbReference>
<keyword evidence="1" id="KW-0472">Membrane</keyword>
<accession>A0ABS4G5R0</accession>
<proteinExistence type="predicted"/>
<evidence type="ECO:0000256" key="1">
    <source>
        <dbReference type="SAM" id="Phobius"/>
    </source>
</evidence>
<dbReference type="PANTHER" id="PTHR36833">
    <property type="entry name" value="SLR0610 PROTEIN-RELATED"/>
    <property type="match status" value="1"/>
</dbReference>
<sequence>MKTFRRYYKLYGMFLAQYMKTLMQSRTDFFVGVLAFFLTQFGGIAFIALVFMQIPDLLGWSFHELLFIYGFANIPRGLDHMFTDYLWLFAGNSVVNGEFDRYLLRPLNPLFQIIAQKFQPDGIGEVIIGIILVTYSSINGGIQFTPFKVLIFIVLVLLATLIYTSIKLFFAALAFWIQRSQSILFMFYSMSDFAKYPLEIYHKFIKTFITYIVPFALTAYIPASYFLGEADLIPTLLKVSIICFLALTLGYTTFKRGMKRYESVGN</sequence>
<feature type="transmembrane region" description="Helical" evidence="1">
    <location>
        <begin position="150"/>
        <end position="177"/>
    </location>
</feature>
<dbReference type="Pfam" id="PF06182">
    <property type="entry name" value="ABC2_membrane_6"/>
    <property type="match status" value="1"/>
</dbReference>